<evidence type="ECO:0000313" key="9">
    <source>
        <dbReference type="EMBL" id="CCC69654.1"/>
    </source>
</evidence>
<dbReference type="EMBL" id="HE576755">
    <property type="protein sequence ID" value="CCC69654.1"/>
    <property type="molecule type" value="Genomic_DNA"/>
</dbReference>
<dbReference type="GO" id="GO:0004662">
    <property type="term" value="F:CAAX-protein geranylgeranyltransferase activity"/>
    <property type="evidence" value="ECO:0007669"/>
    <property type="project" value="EnsemblFungi"/>
</dbReference>
<keyword evidence="3" id="KW-0637">Prenyltransferase</keyword>
<reference evidence="9 10" key="1">
    <citation type="journal article" date="2011" name="Proc. Natl. Acad. Sci. U.S.A.">
        <title>Evolutionary erosion of yeast sex chromosomes by mating-type switching accidents.</title>
        <authorList>
            <person name="Gordon J.L."/>
            <person name="Armisen D."/>
            <person name="Proux-Wera E."/>
            <person name="Oheigeartaigh S.S."/>
            <person name="Byrne K.P."/>
            <person name="Wolfe K.H."/>
        </authorList>
    </citation>
    <scope>NUCLEOTIDE SEQUENCE [LARGE SCALE GENOMIC DNA]</scope>
    <source>
        <strain evidence="10">ATCC 76901 / BCRC 22586 / CBS 4309 / NBRC 1992 / NRRL Y-12630</strain>
    </source>
</reference>
<dbReference type="InParanoid" id="G0VEV9"/>
<feature type="domain" description="Prenyltransferase alpha-alpha toroid" evidence="8">
    <location>
        <begin position="6"/>
        <end position="347"/>
    </location>
</feature>
<sequence length="364" mass="40780">MSLNNNRKKHIKFIERHLALLPGSHEAQDVNKMAIVFYAIESLCALEIDTKEIYTKNLGWIHKHYSKISLENDEPIAGFVGSLTMDIAGVNTISLPNTLFALLTLLILDDRAFLTDSIEMGRISSFVSACQLEENGSFMSALNFDSIEASSVDSNDLRFCYIAVTILYLCGSRTINDFSRYIDTEKLVEFISSQKCNVGGFGQYGEPHAGYTSCALSALKLLDSLDRLSEEFIEKSITWLVQRQVSNIGCSKFENENNASYDEFDHGGFQGRENKFADTCYVFWCLNSLQILTPDWQTLCNTSLVRDFLLNRTQNLVTGGFSKNDEDDPDLYHTCLGIASLKLIDESFNGVLCIPKNISSSLES</sequence>
<keyword evidence="10" id="KW-1185">Reference proteome</keyword>
<keyword evidence="7" id="KW-0862">Zinc</keyword>
<dbReference type="PANTHER" id="PTHR11774">
    <property type="entry name" value="GERANYLGERANYL TRANSFERASE TYPE BETA SUBUNIT"/>
    <property type="match status" value="1"/>
</dbReference>
<dbReference type="AlphaFoldDB" id="G0VEV9"/>
<dbReference type="GO" id="GO:0005953">
    <property type="term" value="C:CAAX-protein geranylgeranyltransferase complex"/>
    <property type="evidence" value="ECO:0007669"/>
    <property type="project" value="EnsemblFungi"/>
</dbReference>
<evidence type="ECO:0000256" key="2">
    <source>
        <dbReference type="ARBA" id="ARBA00010497"/>
    </source>
</evidence>
<dbReference type="FunCoup" id="G0VEV9">
    <property type="interactions" value="10"/>
</dbReference>
<comment type="similarity">
    <text evidence="2">Belongs to the protein prenyltransferase subunit beta family.</text>
</comment>
<dbReference type="SUPFAM" id="SSF48239">
    <property type="entry name" value="Terpenoid cyclases/Protein prenyltransferases"/>
    <property type="match status" value="1"/>
</dbReference>
<dbReference type="InterPro" id="IPR008930">
    <property type="entry name" value="Terpenoid_cyclase/PrenylTrfase"/>
</dbReference>
<accession>G0VEV9</accession>
<organism evidence="9 10">
    <name type="scientific">Naumovozyma castellii</name>
    <name type="common">Yeast</name>
    <name type="synonym">Saccharomyces castellii</name>
    <dbReference type="NCBI Taxonomy" id="27288"/>
    <lineage>
        <taxon>Eukaryota</taxon>
        <taxon>Fungi</taxon>
        <taxon>Dikarya</taxon>
        <taxon>Ascomycota</taxon>
        <taxon>Saccharomycotina</taxon>
        <taxon>Saccharomycetes</taxon>
        <taxon>Saccharomycetales</taxon>
        <taxon>Saccharomycetaceae</taxon>
        <taxon>Naumovozyma</taxon>
    </lineage>
</organism>
<evidence type="ECO:0000313" key="10">
    <source>
        <dbReference type="Proteomes" id="UP000001640"/>
    </source>
</evidence>
<dbReference type="InterPro" id="IPR045089">
    <property type="entry name" value="PGGT1B-like"/>
</dbReference>
<evidence type="ECO:0000256" key="3">
    <source>
        <dbReference type="ARBA" id="ARBA00022602"/>
    </source>
</evidence>
<dbReference type="GeneID" id="96903263"/>
<protein>
    <recommendedName>
        <fullName evidence="8">Prenyltransferase alpha-alpha toroid domain-containing protein</fullName>
    </recommendedName>
</protein>
<dbReference type="STRING" id="1064592.G0VEV9"/>
<dbReference type="eggNOG" id="KOG0367">
    <property type="taxonomic scope" value="Eukaryota"/>
</dbReference>
<keyword evidence="5" id="KW-0479">Metal-binding</keyword>
<evidence type="ECO:0000256" key="6">
    <source>
        <dbReference type="ARBA" id="ARBA00022737"/>
    </source>
</evidence>
<evidence type="ECO:0000256" key="4">
    <source>
        <dbReference type="ARBA" id="ARBA00022679"/>
    </source>
</evidence>
<dbReference type="RefSeq" id="XP_003676018.1">
    <property type="nucleotide sequence ID" value="XM_003675970.1"/>
</dbReference>
<dbReference type="Gene3D" id="1.50.10.20">
    <property type="match status" value="1"/>
</dbReference>
<dbReference type="KEGG" id="ncs:NCAS_0D00730"/>
<name>G0VEV9_NAUCA</name>
<dbReference type="OMA" id="CHKTFLP"/>
<dbReference type="InterPro" id="IPR001330">
    <property type="entry name" value="Prenyltrans"/>
</dbReference>
<dbReference type="Proteomes" id="UP000001640">
    <property type="component" value="Chromosome 4"/>
</dbReference>
<evidence type="ECO:0000256" key="1">
    <source>
        <dbReference type="ARBA" id="ARBA00001947"/>
    </source>
</evidence>
<dbReference type="HOGENOM" id="CLU_028946_2_1_1"/>
<evidence type="ECO:0000256" key="7">
    <source>
        <dbReference type="ARBA" id="ARBA00022833"/>
    </source>
</evidence>
<evidence type="ECO:0000259" key="8">
    <source>
        <dbReference type="Pfam" id="PF00432"/>
    </source>
</evidence>
<reference key="2">
    <citation type="submission" date="2011-08" db="EMBL/GenBank/DDBJ databases">
        <title>Genome sequence of Naumovozyma castellii.</title>
        <authorList>
            <person name="Gordon J.L."/>
            <person name="Armisen D."/>
            <person name="Proux-Wera E."/>
            <person name="OhEigeartaigh S.S."/>
            <person name="Byrne K.P."/>
            <person name="Wolfe K.H."/>
        </authorList>
    </citation>
    <scope>NUCLEOTIDE SEQUENCE</scope>
    <source>
        <strain>Type strain:CBS 4309</strain>
    </source>
</reference>
<comment type="cofactor">
    <cofactor evidence="1">
        <name>Zn(2+)</name>
        <dbReference type="ChEBI" id="CHEBI:29105"/>
    </cofactor>
</comment>
<evidence type="ECO:0000256" key="5">
    <source>
        <dbReference type="ARBA" id="ARBA00022723"/>
    </source>
</evidence>
<dbReference type="PANTHER" id="PTHR11774:SF4">
    <property type="entry name" value="GERANYLGERANYL TRANSFERASE TYPE-1 SUBUNIT BETA"/>
    <property type="match status" value="1"/>
</dbReference>
<dbReference type="Pfam" id="PF00432">
    <property type="entry name" value="Prenyltrans"/>
    <property type="match status" value="1"/>
</dbReference>
<keyword evidence="6" id="KW-0677">Repeat</keyword>
<dbReference type="OrthoDB" id="24893at2759"/>
<proteinExistence type="inferred from homology"/>
<gene>
    <name evidence="9" type="primary">NCAS0D00730</name>
    <name evidence="9" type="ordered locus">NCAS_0D00730</name>
</gene>
<keyword evidence="4" id="KW-0808">Transferase</keyword>
<dbReference type="GO" id="GO:0046872">
    <property type="term" value="F:metal ion binding"/>
    <property type="evidence" value="ECO:0007669"/>
    <property type="project" value="UniProtKB-KW"/>
</dbReference>